<evidence type="ECO:0000313" key="8">
    <source>
        <dbReference type="Proteomes" id="UP000318571"/>
    </source>
</evidence>
<dbReference type="PANTHER" id="PTHR24098:SF0">
    <property type="entry name" value="OUTER SEGMENT 5"/>
    <property type="match status" value="1"/>
</dbReference>
<dbReference type="Pfam" id="PF00400">
    <property type="entry name" value="WD40"/>
    <property type="match status" value="3"/>
</dbReference>
<dbReference type="InterPro" id="IPR015943">
    <property type="entry name" value="WD40/YVTN_repeat-like_dom_sf"/>
</dbReference>
<dbReference type="Gene3D" id="1.25.40.470">
    <property type="match status" value="1"/>
</dbReference>
<dbReference type="Pfam" id="PF23387">
    <property type="entry name" value="TPR_IFT80_172"/>
    <property type="match status" value="1"/>
</dbReference>
<evidence type="ECO:0000259" key="6">
    <source>
        <dbReference type="Pfam" id="PF23387"/>
    </source>
</evidence>
<dbReference type="SMART" id="SM00320">
    <property type="entry name" value="WD40"/>
    <property type="match status" value="7"/>
</dbReference>
<feature type="repeat" description="WD" evidence="4">
    <location>
        <begin position="191"/>
        <end position="223"/>
    </location>
</feature>
<feature type="domain" description="IFT80 second beta-propeller" evidence="5">
    <location>
        <begin position="307"/>
        <end position="599"/>
    </location>
</feature>
<dbReference type="Pfam" id="PF23335">
    <property type="entry name" value="Beta-prop_IFT80_2nd"/>
    <property type="match status" value="1"/>
</dbReference>
<evidence type="ECO:0000256" key="3">
    <source>
        <dbReference type="ARBA" id="ARBA00023273"/>
    </source>
</evidence>
<dbReference type="Gene3D" id="2.130.10.10">
    <property type="entry name" value="YVTN repeat-like/Quinoprotein amine dehydrogenase"/>
    <property type="match status" value="3"/>
</dbReference>
<dbReference type="FunFam" id="1.25.40.470:FF:000007">
    <property type="entry name" value="Intraflagellar transport 80 homolog (Chlamydomonas)"/>
    <property type="match status" value="1"/>
</dbReference>
<dbReference type="SUPFAM" id="SSF50978">
    <property type="entry name" value="WD40 repeat-like"/>
    <property type="match status" value="2"/>
</dbReference>
<keyword evidence="8" id="KW-1185">Reference proteome</keyword>
<dbReference type="InterPro" id="IPR056157">
    <property type="entry name" value="TPR_IFT80_172_dom"/>
</dbReference>
<evidence type="ECO:0000256" key="2">
    <source>
        <dbReference type="ARBA" id="ARBA00023069"/>
    </source>
</evidence>
<comment type="caution">
    <text evidence="7">The sequence shown here is derived from an EMBL/GenBank/DDBJ whole genome shotgun (WGS) entry which is preliminary data.</text>
</comment>
<dbReference type="InterPro" id="IPR056456">
    <property type="entry name" value="Beta-prop_IFT80_2nd"/>
</dbReference>
<name>A0A553N989_TIGCA</name>
<evidence type="ECO:0000313" key="7">
    <source>
        <dbReference type="EMBL" id="TRY61965.1"/>
    </source>
</evidence>
<dbReference type="AlphaFoldDB" id="A0A553N989"/>
<dbReference type="PANTHER" id="PTHR24098">
    <property type="entry name" value="OUTER SEGMENT 5"/>
    <property type="match status" value="1"/>
</dbReference>
<gene>
    <name evidence="7" type="ORF">TCAL_06681</name>
</gene>
<dbReference type="InterPro" id="IPR036322">
    <property type="entry name" value="WD40_repeat_dom_sf"/>
</dbReference>
<dbReference type="GO" id="GO:0030992">
    <property type="term" value="C:intraciliary transport particle B"/>
    <property type="evidence" value="ECO:0007669"/>
    <property type="project" value="TreeGrafter"/>
</dbReference>
<sequence>MRFKTSNLKEAKHSELVSCVSWMSPDDVISIADDHKILKWNLVSAETQPFAELPQDFHPTDVHWLPKGQASGAGSRAKGGPSGSDVFLVTSAEGKLQLINKNGRMEKSVEAHRGACLVGRWSHDGAGIVTGGEDGAVKVWSRSGMLRSTLASNTMPVYALAWSPDSSHVLYATDKLLTIKPLAPNSKPIQWKAHEGLILCLDWSPSNYRIISGGEDCRYKVWDQFGRQLFNSSQHDYPITSVSWSVDGQLFAVGSFNTLRLCDKIGWSHSLDKPATGSLYKIAWSADGTQVAAACGNGHVIFAHVIEKRIEWKEFEATVTGRKTISLRNVTNDAWEKLEFRDRIIQISMDFGFLIVVTTSQCYIYTTRNWNTPTIFDLKEGSVSLIIPAEKHFLLVESNAVHLYSYEARLICSPKWPGMRPETLNAHTVSLCNDTIAVRDQSDEKNVHLFDATNGKALNDGRPFTHRQEIAEIALDQVGLANQRKLAIVDKNRDLFVANVRKFGKVSSTQGNSAKIGAMVQSLKWNANSNMLAAIQDSRFCTYLYPAVIFVDRNLLHRTIIERDSGEFGKNPTIVLFSGNSISVRRADGSLVTTAVSPYPGMLFEYTQSNRWSEATKLCRFVKDETLWACLAGISTQARHLETAEVSYSAIQEADKVHYIQYIKELPTKEAQNAEMAVLTGNYQDAENILLQAGLTFRAILLNIYLHQWERALDLAIKHKTHVDTVLAYRVKHLNRCDKDETISRYIQYMKEVDIDWERIGAKIEEEYHKEREMGGRAGRRGSSVP</sequence>
<reference evidence="7 8" key="1">
    <citation type="journal article" date="2018" name="Nat. Ecol. Evol.">
        <title>Genomic signatures of mitonuclear coevolution across populations of Tigriopus californicus.</title>
        <authorList>
            <person name="Barreto F.S."/>
            <person name="Watson E.T."/>
            <person name="Lima T.G."/>
            <person name="Willett C.S."/>
            <person name="Edmands S."/>
            <person name="Li W."/>
            <person name="Burton R.S."/>
        </authorList>
    </citation>
    <scope>NUCLEOTIDE SEQUENCE [LARGE SCALE GENOMIC DNA]</scope>
    <source>
        <strain evidence="7 8">San Diego</strain>
    </source>
</reference>
<dbReference type="FunFam" id="2.130.10.10:FF:000298">
    <property type="entry name" value="Intraflagellar transport 80 homolog (Chlamydomonas)"/>
    <property type="match status" value="1"/>
</dbReference>
<keyword evidence="3" id="KW-0966">Cell projection</keyword>
<evidence type="ECO:0000256" key="1">
    <source>
        <dbReference type="ARBA" id="ARBA00004138"/>
    </source>
</evidence>
<dbReference type="OrthoDB" id="408728at2759"/>
<organism evidence="7 8">
    <name type="scientific">Tigriopus californicus</name>
    <name type="common">Marine copepod</name>
    <dbReference type="NCBI Taxonomy" id="6832"/>
    <lineage>
        <taxon>Eukaryota</taxon>
        <taxon>Metazoa</taxon>
        <taxon>Ecdysozoa</taxon>
        <taxon>Arthropoda</taxon>
        <taxon>Crustacea</taxon>
        <taxon>Multicrustacea</taxon>
        <taxon>Hexanauplia</taxon>
        <taxon>Copepoda</taxon>
        <taxon>Harpacticoida</taxon>
        <taxon>Harpacticidae</taxon>
        <taxon>Tigriopus</taxon>
    </lineage>
</organism>
<dbReference type="InterPro" id="IPR001680">
    <property type="entry name" value="WD40_rpt"/>
</dbReference>
<dbReference type="Proteomes" id="UP000318571">
    <property type="component" value="Chromosome 8"/>
</dbReference>
<dbReference type="FunFam" id="2.130.10.10:FF:001115">
    <property type="entry name" value="Intraflagellar transport 80 homolog (Chlamydomonas)"/>
    <property type="match status" value="1"/>
</dbReference>
<comment type="subcellular location">
    <subcellularLocation>
        <location evidence="1">Cell projection</location>
        <location evidence="1">Cilium</location>
    </subcellularLocation>
</comment>
<dbReference type="GO" id="GO:0060271">
    <property type="term" value="P:cilium assembly"/>
    <property type="evidence" value="ECO:0007669"/>
    <property type="project" value="TreeGrafter"/>
</dbReference>
<feature type="repeat" description="WD" evidence="4">
    <location>
        <begin position="109"/>
        <end position="141"/>
    </location>
</feature>
<dbReference type="PROSITE" id="PS50294">
    <property type="entry name" value="WD_REPEATS_REGION"/>
    <property type="match status" value="2"/>
</dbReference>
<evidence type="ECO:0000259" key="5">
    <source>
        <dbReference type="Pfam" id="PF23335"/>
    </source>
</evidence>
<dbReference type="PROSITE" id="PS50082">
    <property type="entry name" value="WD_REPEATS_2"/>
    <property type="match status" value="2"/>
</dbReference>
<proteinExistence type="predicted"/>
<dbReference type="GO" id="GO:0005929">
    <property type="term" value="C:cilium"/>
    <property type="evidence" value="ECO:0007669"/>
    <property type="project" value="UniProtKB-SubCell"/>
</dbReference>
<protein>
    <submittedName>
        <fullName evidence="7">Uncharacterized protein</fullName>
    </submittedName>
</protein>
<dbReference type="STRING" id="6832.A0A553N989"/>
<keyword evidence="4" id="KW-0853">WD repeat</keyword>
<feature type="domain" description="IFT80/172/WDR35 TPR" evidence="6">
    <location>
        <begin position="627"/>
        <end position="773"/>
    </location>
</feature>
<evidence type="ECO:0000256" key="4">
    <source>
        <dbReference type="PROSITE-ProRule" id="PRU00221"/>
    </source>
</evidence>
<accession>A0A553N989</accession>
<dbReference type="EMBL" id="VCGU01000459">
    <property type="protein sequence ID" value="TRY61965.1"/>
    <property type="molecule type" value="Genomic_DNA"/>
</dbReference>
<keyword evidence="2" id="KW-0969">Cilium</keyword>
<dbReference type="OMA" id="WDAQGAN"/>